<evidence type="ECO:0000259" key="6">
    <source>
        <dbReference type="PROSITE" id="PS51332"/>
    </source>
</evidence>
<dbReference type="HOGENOM" id="CLU_021572_4_2_7"/>
<evidence type="ECO:0000256" key="4">
    <source>
        <dbReference type="ARBA" id="ARBA00023004"/>
    </source>
</evidence>
<keyword evidence="5" id="KW-0411">Iron-sulfur</keyword>
<evidence type="ECO:0000256" key="1">
    <source>
        <dbReference type="ARBA" id="ARBA00001966"/>
    </source>
</evidence>
<dbReference type="PANTHER" id="PTHR43409">
    <property type="entry name" value="ANAEROBIC MAGNESIUM-PROTOPORPHYRIN IX MONOMETHYL ESTER CYCLASE-RELATED"/>
    <property type="match status" value="1"/>
</dbReference>
<dbReference type="GO" id="GO:0031419">
    <property type="term" value="F:cobalamin binding"/>
    <property type="evidence" value="ECO:0007669"/>
    <property type="project" value="InterPro"/>
</dbReference>
<proteinExistence type="predicted"/>
<evidence type="ECO:0000256" key="3">
    <source>
        <dbReference type="ARBA" id="ARBA00022723"/>
    </source>
</evidence>
<keyword evidence="3" id="KW-0479">Metal-binding</keyword>
<dbReference type="PROSITE" id="PS51918">
    <property type="entry name" value="RADICAL_SAM"/>
    <property type="match status" value="1"/>
</dbReference>
<dbReference type="STRING" id="316067.Geob_0659"/>
<evidence type="ECO:0000313" key="9">
    <source>
        <dbReference type="Proteomes" id="UP000007721"/>
    </source>
</evidence>
<dbReference type="InterPro" id="IPR034466">
    <property type="entry name" value="Methyltransferase_Class_B"/>
</dbReference>
<dbReference type="InterPro" id="IPR006638">
    <property type="entry name" value="Elp3/MiaA/NifB-like_rSAM"/>
</dbReference>
<dbReference type="InterPro" id="IPR007197">
    <property type="entry name" value="rSAM"/>
</dbReference>
<keyword evidence="4" id="KW-0408">Iron</keyword>
<accession>B9M0I7</accession>
<evidence type="ECO:0000259" key="7">
    <source>
        <dbReference type="PROSITE" id="PS51918"/>
    </source>
</evidence>
<dbReference type="AlphaFoldDB" id="B9M0I7"/>
<evidence type="ECO:0000256" key="2">
    <source>
        <dbReference type="ARBA" id="ARBA00022691"/>
    </source>
</evidence>
<dbReference type="SFLD" id="SFLDG01123">
    <property type="entry name" value="methyltransferase_(Class_B)"/>
    <property type="match status" value="1"/>
</dbReference>
<dbReference type="CDD" id="cd01335">
    <property type="entry name" value="Radical_SAM"/>
    <property type="match status" value="1"/>
</dbReference>
<dbReference type="Pfam" id="PF02310">
    <property type="entry name" value="B12-binding"/>
    <property type="match status" value="1"/>
</dbReference>
<feature type="domain" description="B12-binding" evidence="6">
    <location>
        <begin position="13"/>
        <end position="157"/>
    </location>
</feature>
<sequence length="485" mass="55272">MIIETQHSSDTRRKRLLLAYPNMRWHKDDSVTLWNLDPTTLCLLAAVVKDLVEVKVLDAQFHNMDQEAFKAEIAAFAPDYVGLSLLTSEYEQALYRAARLVKEVDHAITVIAGGVHVTTMPEHVLECCPSIDYCVVGEGEHVLRELLLHLQGRGPLPEKGLAFGHDKLVVQQQAMVDDLSVLPWPDYELVDYAAYIEKPQRSFTSNMPPAYPYVRMVTTRGCPFGCTFCQVETIAGRRVRTRDPVDVVDQLFFLKERYGIGSIVFDEDNILLGENDYARRLFQEMIDRKLELKWIASAFALFLITDELLELMKESGCVGINVAIESGNERVLKEIVNKPIKNLAAIPEIIAKVQAKGIYCIANFIIGFPGETWDEIRETVAFAERCGADYVKIYAAVPLYKTKLYYLAKEQGLLVCNEAIPKVDWRYGQITSKEWTTKDVSILRAYEWDRINFAPHKIERLLEITGATEDELKTVRKNTRDNLVW</sequence>
<evidence type="ECO:0000313" key="8">
    <source>
        <dbReference type="EMBL" id="ACM19024.1"/>
    </source>
</evidence>
<dbReference type="Proteomes" id="UP000007721">
    <property type="component" value="Chromosome"/>
</dbReference>
<dbReference type="GO" id="GO:0051539">
    <property type="term" value="F:4 iron, 4 sulfur cluster binding"/>
    <property type="evidence" value="ECO:0007669"/>
    <property type="project" value="UniProtKB-KW"/>
</dbReference>
<dbReference type="eggNOG" id="COG1032">
    <property type="taxonomic scope" value="Bacteria"/>
</dbReference>
<dbReference type="SUPFAM" id="SSF102114">
    <property type="entry name" value="Radical SAM enzymes"/>
    <property type="match status" value="1"/>
</dbReference>
<dbReference type="SFLD" id="SFLDG01082">
    <property type="entry name" value="B12-binding_domain_containing"/>
    <property type="match status" value="1"/>
</dbReference>
<dbReference type="Pfam" id="PF04055">
    <property type="entry name" value="Radical_SAM"/>
    <property type="match status" value="1"/>
</dbReference>
<dbReference type="SUPFAM" id="SSF52242">
    <property type="entry name" value="Cobalamin (vitamin B12)-binding domain"/>
    <property type="match status" value="1"/>
</dbReference>
<organism evidence="8 9">
    <name type="scientific">Geotalea daltonii (strain DSM 22248 / JCM 15807 / FRC-32)</name>
    <name type="common">Geobacter daltonii</name>
    <dbReference type="NCBI Taxonomy" id="316067"/>
    <lineage>
        <taxon>Bacteria</taxon>
        <taxon>Pseudomonadati</taxon>
        <taxon>Thermodesulfobacteriota</taxon>
        <taxon>Desulfuromonadia</taxon>
        <taxon>Geobacterales</taxon>
        <taxon>Geobacteraceae</taxon>
        <taxon>Geotalea</taxon>
    </lineage>
</organism>
<dbReference type="OrthoDB" id="9762608at2"/>
<dbReference type="InterPro" id="IPR051198">
    <property type="entry name" value="BchE-like"/>
</dbReference>
<name>B9M0I7_GEODF</name>
<gene>
    <name evidence="8" type="ordered locus">Geob_0659</name>
</gene>
<keyword evidence="9" id="KW-1185">Reference proteome</keyword>
<comment type="cofactor">
    <cofactor evidence="1">
        <name>[4Fe-4S] cluster</name>
        <dbReference type="ChEBI" id="CHEBI:49883"/>
    </cofactor>
</comment>
<dbReference type="InterPro" id="IPR023404">
    <property type="entry name" value="rSAM_horseshoe"/>
</dbReference>
<dbReference type="RefSeq" id="WP_012645753.1">
    <property type="nucleotide sequence ID" value="NC_011979.1"/>
</dbReference>
<dbReference type="GO" id="GO:0046872">
    <property type="term" value="F:metal ion binding"/>
    <property type="evidence" value="ECO:0007669"/>
    <property type="project" value="UniProtKB-KW"/>
</dbReference>
<dbReference type="CDD" id="cd02068">
    <property type="entry name" value="radical_SAM_B12_BD"/>
    <property type="match status" value="1"/>
</dbReference>
<dbReference type="EMBL" id="CP001390">
    <property type="protein sequence ID" value="ACM19024.1"/>
    <property type="molecule type" value="Genomic_DNA"/>
</dbReference>
<feature type="domain" description="Radical SAM core" evidence="7">
    <location>
        <begin position="206"/>
        <end position="438"/>
    </location>
</feature>
<dbReference type="Gene3D" id="3.40.50.280">
    <property type="entry name" value="Cobalamin-binding domain"/>
    <property type="match status" value="1"/>
</dbReference>
<dbReference type="SMART" id="SM00729">
    <property type="entry name" value="Elp3"/>
    <property type="match status" value="1"/>
</dbReference>
<dbReference type="InterPro" id="IPR058240">
    <property type="entry name" value="rSAM_sf"/>
</dbReference>
<dbReference type="PROSITE" id="PS51332">
    <property type="entry name" value="B12_BINDING"/>
    <property type="match status" value="1"/>
</dbReference>
<dbReference type="SFLD" id="SFLDS00029">
    <property type="entry name" value="Radical_SAM"/>
    <property type="match status" value="1"/>
</dbReference>
<dbReference type="InterPro" id="IPR036724">
    <property type="entry name" value="Cobalamin-bd_sf"/>
</dbReference>
<reference evidence="8 9" key="1">
    <citation type="submission" date="2009-01" db="EMBL/GenBank/DDBJ databases">
        <title>Complete sequence of Geobacter sp. FRC-32.</title>
        <authorList>
            <consortium name="US DOE Joint Genome Institute"/>
            <person name="Lucas S."/>
            <person name="Copeland A."/>
            <person name="Lapidus A."/>
            <person name="Glavina del Rio T."/>
            <person name="Dalin E."/>
            <person name="Tice H."/>
            <person name="Bruce D."/>
            <person name="Goodwin L."/>
            <person name="Pitluck S."/>
            <person name="Saunders E."/>
            <person name="Brettin T."/>
            <person name="Detter J.C."/>
            <person name="Han C."/>
            <person name="Larimer F."/>
            <person name="Land M."/>
            <person name="Hauser L."/>
            <person name="Kyrpides N."/>
            <person name="Ovchinnikova G."/>
            <person name="Kostka J."/>
            <person name="Richardson P."/>
        </authorList>
    </citation>
    <scope>NUCLEOTIDE SEQUENCE [LARGE SCALE GENOMIC DNA]</scope>
    <source>
        <strain evidence="9">DSM 22248 / JCM 15807 / FRC-32</strain>
    </source>
</reference>
<keyword evidence="2" id="KW-0949">S-adenosyl-L-methionine</keyword>
<dbReference type="GO" id="GO:0003824">
    <property type="term" value="F:catalytic activity"/>
    <property type="evidence" value="ECO:0007669"/>
    <property type="project" value="InterPro"/>
</dbReference>
<dbReference type="Gene3D" id="3.80.30.20">
    <property type="entry name" value="tm_1862 like domain"/>
    <property type="match status" value="1"/>
</dbReference>
<dbReference type="KEGG" id="geo:Geob_0659"/>
<evidence type="ECO:0000256" key="5">
    <source>
        <dbReference type="ARBA" id="ARBA00023014"/>
    </source>
</evidence>
<protein>
    <submittedName>
        <fullName evidence="8">Radical SAM domain iron-sulfur cluster-binding oxidoreductase with cobamide-binding-like domain</fullName>
    </submittedName>
</protein>
<dbReference type="InterPro" id="IPR006158">
    <property type="entry name" value="Cobalamin-bd"/>
</dbReference>